<dbReference type="Proteomes" id="UP000636479">
    <property type="component" value="Unassembled WGS sequence"/>
</dbReference>
<keyword evidence="1" id="KW-1133">Transmembrane helix</keyword>
<feature type="transmembrane region" description="Helical" evidence="1">
    <location>
        <begin position="271"/>
        <end position="293"/>
    </location>
</feature>
<keyword evidence="1" id="KW-0472">Membrane</keyword>
<dbReference type="EMBL" id="JACAZF010000002">
    <property type="protein sequence ID" value="KAF7312378.1"/>
    <property type="molecule type" value="Genomic_DNA"/>
</dbReference>
<dbReference type="AlphaFoldDB" id="A0A8H6WF02"/>
<gene>
    <name evidence="3" type="ORF">MIND_00251100</name>
</gene>
<feature type="transmembrane region" description="Helical" evidence="1">
    <location>
        <begin position="126"/>
        <end position="146"/>
    </location>
</feature>
<dbReference type="Pfam" id="PF00487">
    <property type="entry name" value="FA_desaturase"/>
    <property type="match status" value="1"/>
</dbReference>
<proteinExistence type="predicted"/>
<dbReference type="PANTHER" id="PTHR32100">
    <property type="entry name" value="OMEGA-6 FATTY ACID DESATURASE, CHLOROPLASTIC"/>
    <property type="match status" value="1"/>
</dbReference>
<name>A0A8H6WF02_9AGAR</name>
<evidence type="ECO:0000256" key="1">
    <source>
        <dbReference type="SAM" id="Phobius"/>
    </source>
</evidence>
<dbReference type="InterPro" id="IPR005804">
    <property type="entry name" value="FA_desaturase_dom"/>
</dbReference>
<organism evidence="3 4">
    <name type="scientific">Mycena indigotica</name>
    <dbReference type="NCBI Taxonomy" id="2126181"/>
    <lineage>
        <taxon>Eukaryota</taxon>
        <taxon>Fungi</taxon>
        <taxon>Dikarya</taxon>
        <taxon>Basidiomycota</taxon>
        <taxon>Agaricomycotina</taxon>
        <taxon>Agaricomycetes</taxon>
        <taxon>Agaricomycetidae</taxon>
        <taxon>Agaricales</taxon>
        <taxon>Marasmiineae</taxon>
        <taxon>Mycenaceae</taxon>
        <taxon>Mycena</taxon>
    </lineage>
</organism>
<accession>A0A8H6WF02</accession>
<dbReference type="GO" id="GO:0016491">
    <property type="term" value="F:oxidoreductase activity"/>
    <property type="evidence" value="ECO:0007669"/>
    <property type="project" value="InterPro"/>
</dbReference>
<dbReference type="InterPro" id="IPR012171">
    <property type="entry name" value="Fatty_acid_desaturase"/>
</dbReference>
<feature type="transmembrane region" description="Helical" evidence="1">
    <location>
        <begin position="196"/>
        <end position="216"/>
    </location>
</feature>
<evidence type="ECO:0000259" key="2">
    <source>
        <dbReference type="Pfam" id="PF00487"/>
    </source>
</evidence>
<keyword evidence="4" id="KW-1185">Reference proteome</keyword>
<evidence type="ECO:0000313" key="4">
    <source>
        <dbReference type="Proteomes" id="UP000636479"/>
    </source>
</evidence>
<dbReference type="GeneID" id="59341907"/>
<dbReference type="RefSeq" id="XP_037224486.1">
    <property type="nucleotide sequence ID" value="XM_037359391.1"/>
</dbReference>
<dbReference type="GO" id="GO:0006629">
    <property type="term" value="P:lipid metabolic process"/>
    <property type="evidence" value="ECO:0007669"/>
    <property type="project" value="InterPro"/>
</dbReference>
<protein>
    <submittedName>
        <fullName evidence="3">Fatty acid conjugase</fullName>
    </submittedName>
</protein>
<dbReference type="OrthoDB" id="1461976at2759"/>
<comment type="caution">
    <text evidence="3">The sequence shown here is derived from an EMBL/GenBank/DDBJ whole genome shotgun (WGS) entry which is preliminary data.</text>
</comment>
<reference evidence="3" key="1">
    <citation type="submission" date="2020-05" db="EMBL/GenBank/DDBJ databases">
        <title>Mycena genomes resolve the evolution of fungal bioluminescence.</title>
        <authorList>
            <person name="Tsai I.J."/>
        </authorList>
    </citation>
    <scope>NUCLEOTIDE SEQUENCE</scope>
    <source>
        <strain evidence="3">171206Taipei</strain>
    </source>
</reference>
<sequence>MPSKSRFFANSPEFLDRKYSPYVTPDVTLSELYAAVPRHLFRKSTTWGVYYAMRDATLVFLMYQLGCRLDTWLEWLSESLHVSPALGNVIRWVSWSAYWPLQGLSFAGLWTLAHEAGHGTLSDFSWVNHMIGFFAHTFLFVPYFAFRATHSTHHKKAASIEGDENYVPRTRSQFNLPPADAAGIRDYHAAFEDSPLYCLIEILVMQLAGLPAYLIINVRGSHKYPLGTNHFSPFSPLFKPRDRFTVLVSDVGLALMAFLCYTFITRNGLTAFIRLYFVPYLWVNCWILTVTYVQHTDPTVPHYRKGEWTFLRGALSTVDRPALGWMGRFFLKNLGHDHVTHHLFSSVPFYNQPQVTKLIKPVLKQHYNYDSTNLMWALYRSFTECRFIEDEGDIVFFKDSAGNSTRLLCTEISMDT</sequence>
<evidence type="ECO:0000313" key="3">
    <source>
        <dbReference type="EMBL" id="KAF7312378.1"/>
    </source>
</evidence>
<keyword evidence="1" id="KW-0812">Transmembrane</keyword>
<feature type="transmembrane region" description="Helical" evidence="1">
    <location>
        <begin position="244"/>
        <end position="264"/>
    </location>
</feature>
<feature type="domain" description="Fatty acid desaturase" evidence="2">
    <location>
        <begin position="94"/>
        <end position="368"/>
    </location>
</feature>